<dbReference type="InterPro" id="IPR003595">
    <property type="entry name" value="Tyr_Pase_cat"/>
</dbReference>
<evidence type="ECO:0000313" key="4">
    <source>
        <dbReference type="Proteomes" id="UP000187209"/>
    </source>
</evidence>
<dbReference type="PROSITE" id="PS50054">
    <property type="entry name" value="TYR_PHOSPHATASE_DUAL"/>
    <property type="match status" value="1"/>
</dbReference>
<comment type="caution">
    <text evidence="3">The sequence shown here is derived from an EMBL/GenBank/DDBJ whole genome shotgun (WGS) entry which is preliminary data.</text>
</comment>
<evidence type="ECO:0000259" key="1">
    <source>
        <dbReference type="PROSITE" id="PS50054"/>
    </source>
</evidence>
<name>A0A1R2AYI8_9CILI</name>
<dbReference type="EMBL" id="MPUH01001184">
    <property type="protein sequence ID" value="OMJ69557.1"/>
    <property type="molecule type" value="Genomic_DNA"/>
</dbReference>
<dbReference type="SMART" id="SM00404">
    <property type="entry name" value="PTPc_motif"/>
    <property type="match status" value="1"/>
</dbReference>
<dbReference type="CDD" id="cd14498">
    <property type="entry name" value="DSP"/>
    <property type="match status" value="1"/>
</dbReference>
<gene>
    <name evidence="3" type="ORF">SteCoe_32699</name>
</gene>
<feature type="domain" description="Tyrosine-protein phosphatase" evidence="1">
    <location>
        <begin position="34"/>
        <end position="176"/>
    </location>
</feature>
<protein>
    <recommendedName>
        <fullName evidence="5">Protein-tyrosine-phosphatase</fullName>
    </recommendedName>
</protein>
<dbReference type="Pfam" id="PF00782">
    <property type="entry name" value="DSPc"/>
    <property type="match status" value="1"/>
</dbReference>
<feature type="domain" description="Tyrosine specific protein phosphatases" evidence="2">
    <location>
        <begin position="97"/>
        <end position="157"/>
    </location>
</feature>
<dbReference type="InterPro" id="IPR029021">
    <property type="entry name" value="Prot-tyrosine_phosphatase-like"/>
</dbReference>
<dbReference type="PANTHER" id="PTHR46377">
    <property type="entry name" value="DUAL SPECIFICITY PROTEIN PHOSPHATASE 19"/>
    <property type="match status" value="1"/>
</dbReference>
<dbReference type="Proteomes" id="UP000187209">
    <property type="component" value="Unassembled WGS sequence"/>
</dbReference>
<proteinExistence type="predicted"/>
<dbReference type="PANTHER" id="PTHR46377:SF1">
    <property type="entry name" value="DUAL SPECIFICITY PROTEIN PHOSPHATASE 19"/>
    <property type="match status" value="1"/>
</dbReference>
<dbReference type="OrthoDB" id="10252009at2759"/>
<dbReference type="AlphaFoldDB" id="A0A1R2AYI8"/>
<dbReference type="GO" id="GO:0005737">
    <property type="term" value="C:cytoplasm"/>
    <property type="evidence" value="ECO:0007669"/>
    <property type="project" value="TreeGrafter"/>
</dbReference>
<dbReference type="SUPFAM" id="SSF52799">
    <property type="entry name" value="(Phosphotyrosine protein) phosphatases II"/>
    <property type="match status" value="1"/>
</dbReference>
<dbReference type="InterPro" id="IPR000387">
    <property type="entry name" value="Tyr_Pase_dom"/>
</dbReference>
<keyword evidence="4" id="KW-1185">Reference proteome</keyword>
<sequence length="243" mass="27298">MSTGAVIPRKTRLRPPTLQVSSQVVEKEKSSSCQLCQVSPSVYISGYEAAKNPELLRSSSITHILNLAGESKCPNALSSSYHYFSLKMPDNPKIDILFFLYFAMDFIINSVKNKGKVLVHCVKGTSRAAAVALAYLMLQGYSEQEAYAFLNSAHPNIDPNLGFVCQLRELREMKLEQRVFYYSSKYDMFVNTESNDGPRIEIVGNACVLYLPAEASLTQQRFSLQCVRLWEKFNSATATIVYM</sequence>
<evidence type="ECO:0008006" key="5">
    <source>
        <dbReference type="Google" id="ProtNLM"/>
    </source>
</evidence>
<dbReference type="InterPro" id="IPR020422">
    <property type="entry name" value="TYR_PHOSPHATASE_DUAL_dom"/>
</dbReference>
<organism evidence="3 4">
    <name type="scientific">Stentor coeruleus</name>
    <dbReference type="NCBI Taxonomy" id="5963"/>
    <lineage>
        <taxon>Eukaryota</taxon>
        <taxon>Sar</taxon>
        <taxon>Alveolata</taxon>
        <taxon>Ciliophora</taxon>
        <taxon>Postciliodesmatophora</taxon>
        <taxon>Heterotrichea</taxon>
        <taxon>Heterotrichida</taxon>
        <taxon>Stentoridae</taxon>
        <taxon>Stentor</taxon>
    </lineage>
</organism>
<dbReference type="SMART" id="SM00195">
    <property type="entry name" value="DSPc"/>
    <property type="match status" value="1"/>
</dbReference>
<evidence type="ECO:0000259" key="2">
    <source>
        <dbReference type="PROSITE" id="PS50056"/>
    </source>
</evidence>
<reference evidence="3 4" key="1">
    <citation type="submission" date="2016-11" db="EMBL/GenBank/DDBJ databases">
        <title>The macronuclear genome of Stentor coeruleus: a giant cell with tiny introns.</title>
        <authorList>
            <person name="Slabodnick M."/>
            <person name="Ruby J.G."/>
            <person name="Reiff S.B."/>
            <person name="Swart E.C."/>
            <person name="Gosai S."/>
            <person name="Prabakaran S."/>
            <person name="Witkowska E."/>
            <person name="Larue G.E."/>
            <person name="Fisher S."/>
            <person name="Freeman R.M."/>
            <person name="Gunawardena J."/>
            <person name="Chu W."/>
            <person name="Stover N.A."/>
            <person name="Gregory B.D."/>
            <person name="Nowacki M."/>
            <person name="Derisi J."/>
            <person name="Roy S.W."/>
            <person name="Marshall W.F."/>
            <person name="Sood P."/>
        </authorList>
    </citation>
    <scope>NUCLEOTIDE SEQUENCE [LARGE SCALE GENOMIC DNA]</scope>
    <source>
        <strain evidence="3">WM001</strain>
    </source>
</reference>
<dbReference type="GO" id="GO:0008579">
    <property type="term" value="F:JUN kinase phosphatase activity"/>
    <property type="evidence" value="ECO:0007669"/>
    <property type="project" value="TreeGrafter"/>
</dbReference>
<accession>A0A1R2AYI8</accession>
<dbReference type="Gene3D" id="3.90.190.10">
    <property type="entry name" value="Protein tyrosine phosphatase superfamily"/>
    <property type="match status" value="1"/>
</dbReference>
<evidence type="ECO:0000313" key="3">
    <source>
        <dbReference type="EMBL" id="OMJ69557.1"/>
    </source>
</evidence>
<dbReference type="InterPro" id="IPR000340">
    <property type="entry name" value="Dual-sp_phosphatase_cat-dom"/>
</dbReference>
<dbReference type="PROSITE" id="PS50056">
    <property type="entry name" value="TYR_PHOSPHATASE_2"/>
    <property type="match status" value="1"/>
</dbReference>